<proteinExistence type="inferred from homology"/>
<dbReference type="Gene3D" id="6.10.140.1230">
    <property type="match status" value="1"/>
</dbReference>
<dbReference type="EMBL" id="JASSZA010000012">
    <property type="protein sequence ID" value="KAK2096099.1"/>
    <property type="molecule type" value="Genomic_DNA"/>
</dbReference>
<comment type="similarity">
    <text evidence="1">Belongs to the SNF7 family.</text>
</comment>
<evidence type="ECO:0000313" key="2">
    <source>
        <dbReference type="EMBL" id="KAK2096099.1"/>
    </source>
</evidence>
<reference evidence="2 3" key="1">
    <citation type="submission" date="2023-05" db="EMBL/GenBank/DDBJ databases">
        <title>B98-5 Cell Line De Novo Hybrid Assembly: An Optical Mapping Approach.</title>
        <authorList>
            <person name="Kananen K."/>
            <person name="Auerbach J.A."/>
            <person name="Kautto E."/>
            <person name="Blachly J.S."/>
        </authorList>
    </citation>
    <scope>NUCLEOTIDE SEQUENCE [LARGE SCALE GENOMIC DNA]</scope>
    <source>
        <strain evidence="2">B95-8</strain>
        <tissue evidence="2">Cell line</tissue>
    </source>
</reference>
<protein>
    <submittedName>
        <fullName evidence="2">Charged multivesicular body protein 1b</fullName>
    </submittedName>
</protein>
<evidence type="ECO:0000313" key="3">
    <source>
        <dbReference type="Proteomes" id="UP001266305"/>
    </source>
</evidence>
<gene>
    <name evidence="2" type="primary">CHMP1B_2</name>
    <name evidence="2" type="ORF">P7K49_025133</name>
</gene>
<sequence>MSVRVDAVAARVQTAVTMGKVTKSVAGLVQWMNATLKTMNLEKISTLMEKFKHQFETLDIQTQQMEDTMCSTMMLTTPQNQVDMLLQEMADEVGINLSMELLQGQTGLVGTSVALAEQNELSQRLVHLQDQV</sequence>
<comment type="caution">
    <text evidence="2">The sequence shown here is derived from an EMBL/GenBank/DDBJ whole genome shotgun (WGS) entry which is preliminary data.</text>
</comment>
<accession>A0ABQ9UH15</accession>
<name>A0ABQ9UH15_SAGOE</name>
<dbReference type="InterPro" id="IPR005024">
    <property type="entry name" value="Snf7_fam"/>
</dbReference>
<evidence type="ECO:0000256" key="1">
    <source>
        <dbReference type="ARBA" id="ARBA00006190"/>
    </source>
</evidence>
<dbReference type="PANTHER" id="PTHR10476">
    <property type="entry name" value="CHARGED MULTIVESICULAR BODY PROTEIN"/>
    <property type="match status" value="1"/>
</dbReference>
<keyword evidence="3" id="KW-1185">Reference proteome</keyword>
<organism evidence="2 3">
    <name type="scientific">Saguinus oedipus</name>
    <name type="common">Cotton-top tamarin</name>
    <name type="synonym">Oedipomidas oedipus</name>
    <dbReference type="NCBI Taxonomy" id="9490"/>
    <lineage>
        <taxon>Eukaryota</taxon>
        <taxon>Metazoa</taxon>
        <taxon>Chordata</taxon>
        <taxon>Craniata</taxon>
        <taxon>Vertebrata</taxon>
        <taxon>Euteleostomi</taxon>
        <taxon>Mammalia</taxon>
        <taxon>Eutheria</taxon>
        <taxon>Euarchontoglires</taxon>
        <taxon>Primates</taxon>
        <taxon>Haplorrhini</taxon>
        <taxon>Platyrrhini</taxon>
        <taxon>Cebidae</taxon>
        <taxon>Callitrichinae</taxon>
        <taxon>Saguinus</taxon>
    </lineage>
</organism>
<dbReference type="Proteomes" id="UP001266305">
    <property type="component" value="Unassembled WGS sequence"/>
</dbReference>